<name>A0ABU0H0M7_9HYPH</name>
<dbReference type="PANTHER" id="PTHR33908">
    <property type="entry name" value="MANNOSYLTRANSFERASE YKCB-RELATED"/>
    <property type="match status" value="1"/>
</dbReference>
<keyword evidence="5 8" id="KW-0812">Transmembrane</keyword>
<feature type="transmembrane region" description="Helical" evidence="8">
    <location>
        <begin position="348"/>
        <end position="374"/>
    </location>
</feature>
<evidence type="ECO:0000256" key="8">
    <source>
        <dbReference type="SAM" id="Phobius"/>
    </source>
</evidence>
<dbReference type="Pfam" id="PF13231">
    <property type="entry name" value="PMT_2"/>
    <property type="match status" value="1"/>
</dbReference>
<dbReference type="PANTHER" id="PTHR33908:SF11">
    <property type="entry name" value="MEMBRANE PROTEIN"/>
    <property type="match status" value="1"/>
</dbReference>
<protein>
    <submittedName>
        <fullName evidence="10">4-amino-4-deoxy-L-arabinose transferase-like glycosyltransferase</fullName>
    </submittedName>
</protein>
<feature type="transmembrane region" description="Helical" evidence="8">
    <location>
        <begin position="21"/>
        <end position="44"/>
    </location>
</feature>
<feature type="domain" description="Glycosyltransferase RgtA/B/C/D-like" evidence="9">
    <location>
        <begin position="63"/>
        <end position="225"/>
    </location>
</feature>
<feature type="transmembrane region" description="Helical" evidence="8">
    <location>
        <begin position="262"/>
        <end position="283"/>
    </location>
</feature>
<evidence type="ECO:0000259" key="9">
    <source>
        <dbReference type="Pfam" id="PF13231"/>
    </source>
</evidence>
<evidence type="ECO:0000256" key="6">
    <source>
        <dbReference type="ARBA" id="ARBA00022989"/>
    </source>
</evidence>
<dbReference type="RefSeq" id="WP_266346821.1">
    <property type="nucleotide sequence ID" value="NZ_JAPKNG010000001.1"/>
</dbReference>
<dbReference type="InterPro" id="IPR050297">
    <property type="entry name" value="LipidA_mod_glycosyltrf_83"/>
</dbReference>
<keyword evidence="6 8" id="KW-1133">Transmembrane helix</keyword>
<accession>A0ABU0H0M7</accession>
<keyword evidence="2" id="KW-1003">Cell membrane</keyword>
<evidence type="ECO:0000256" key="1">
    <source>
        <dbReference type="ARBA" id="ARBA00004651"/>
    </source>
</evidence>
<keyword evidence="4" id="KW-0808">Transferase</keyword>
<evidence type="ECO:0000256" key="7">
    <source>
        <dbReference type="ARBA" id="ARBA00023136"/>
    </source>
</evidence>
<proteinExistence type="predicted"/>
<evidence type="ECO:0000256" key="5">
    <source>
        <dbReference type="ARBA" id="ARBA00022692"/>
    </source>
</evidence>
<reference evidence="10 11" key="1">
    <citation type="submission" date="2023-07" db="EMBL/GenBank/DDBJ databases">
        <title>Genomic Encyclopedia of Type Strains, Phase IV (KMG-IV): sequencing the most valuable type-strain genomes for metagenomic binning, comparative biology and taxonomic classification.</title>
        <authorList>
            <person name="Goeker M."/>
        </authorList>
    </citation>
    <scope>NUCLEOTIDE SEQUENCE [LARGE SCALE GENOMIC DNA]</scope>
    <source>
        <strain evidence="10 11">B6-8</strain>
    </source>
</reference>
<dbReference type="EMBL" id="JAUSVO010000001">
    <property type="protein sequence ID" value="MDQ0435864.1"/>
    <property type="molecule type" value="Genomic_DNA"/>
</dbReference>
<sequence length="495" mass="53227">MTDLAEGRGRAGFAFTFDVRATVFLMLAMLQLARLFVAASVPLVPDEAYYALWAHNLSFGYFDHPPMIALFIRAGITIAGDNPLGVRLLGLLGAAAASWFIWQAAERLVDDQRAGPLAALIFNLTPMGFFGMALATPDAPLLLFSSAMVYCAARLVDEDGASGLWIAGGLATGLALQSKYSAALLAAGLVLALLTIPAWRRRLAGPWPWIGLLVACSIFAPNILWNAQHEWATFAKQGGRAAQHWTFAPEYLLELFGAQLGLASPLILVFAFAGLGPACRFLYETPEKRRLLLCLILVPAAYFAFHALRARVEGNWPGFLYPALAITAATALLRAFQSDVVRFRTARTIALPLAALILALGIIQACITPVTLFGEHDPIIRMTRGWPELAAAVDERRREIGAAYVLTDNYQLNAELVRNLPGVTVLQANEPERYGSMAGRSPAGVSGVGLLVGSPDDAGAALGLSFGTPVFVGDLTRRFGDVEIASLATYRVEKK</sequence>
<keyword evidence="11" id="KW-1185">Reference proteome</keyword>
<feature type="transmembrane region" description="Helical" evidence="8">
    <location>
        <begin position="180"/>
        <end position="199"/>
    </location>
</feature>
<keyword evidence="3" id="KW-0328">Glycosyltransferase</keyword>
<feature type="transmembrane region" description="Helical" evidence="8">
    <location>
        <begin position="319"/>
        <end position="336"/>
    </location>
</feature>
<evidence type="ECO:0000313" key="10">
    <source>
        <dbReference type="EMBL" id="MDQ0435864.1"/>
    </source>
</evidence>
<evidence type="ECO:0000256" key="2">
    <source>
        <dbReference type="ARBA" id="ARBA00022475"/>
    </source>
</evidence>
<dbReference type="InterPro" id="IPR038731">
    <property type="entry name" value="RgtA/B/C-like"/>
</dbReference>
<comment type="subcellular location">
    <subcellularLocation>
        <location evidence="1">Cell membrane</location>
        <topology evidence="1">Multi-pass membrane protein</topology>
    </subcellularLocation>
</comment>
<gene>
    <name evidence="10" type="ORF">QO014_000234</name>
</gene>
<dbReference type="Proteomes" id="UP001241603">
    <property type="component" value="Unassembled WGS sequence"/>
</dbReference>
<evidence type="ECO:0000313" key="11">
    <source>
        <dbReference type="Proteomes" id="UP001241603"/>
    </source>
</evidence>
<feature type="transmembrane region" description="Helical" evidence="8">
    <location>
        <begin position="206"/>
        <end position="225"/>
    </location>
</feature>
<organism evidence="10 11">
    <name type="scientific">Kaistia dalseonensis</name>
    <dbReference type="NCBI Taxonomy" id="410840"/>
    <lineage>
        <taxon>Bacteria</taxon>
        <taxon>Pseudomonadati</taxon>
        <taxon>Pseudomonadota</taxon>
        <taxon>Alphaproteobacteria</taxon>
        <taxon>Hyphomicrobiales</taxon>
        <taxon>Kaistiaceae</taxon>
        <taxon>Kaistia</taxon>
    </lineage>
</organism>
<keyword evidence="7 8" id="KW-0472">Membrane</keyword>
<feature type="transmembrane region" description="Helical" evidence="8">
    <location>
        <begin position="290"/>
        <end position="307"/>
    </location>
</feature>
<comment type="caution">
    <text evidence="10">The sequence shown here is derived from an EMBL/GenBank/DDBJ whole genome shotgun (WGS) entry which is preliminary data.</text>
</comment>
<evidence type="ECO:0000256" key="3">
    <source>
        <dbReference type="ARBA" id="ARBA00022676"/>
    </source>
</evidence>
<feature type="transmembrane region" description="Helical" evidence="8">
    <location>
        <begin position="114"/>
        <end position="135"/>
    </location>
</feature>
<evidence type="ECO:0000256" key="4">
    <source>
        <dbReference type="ARBA" id="ARBA00022679"/>
    </source>
</evidence>
<feature type="transmembrane region" description="Helical" evidence="8">
    <location>
        <begin position="84"/>
        <end position="102"/>
    </location>
</feature>